<evidence type="ECO:0000313" key="3">
    <source>
        <dbReference type="Proteomes" id="UP000011657"/>
    </source>
</evidence>
<comment type="caution">
    <text evidence="2">The sequence shown here is derived from an EMBL/GenBank/DDBJ whole genome shotgun (WGS) entry which is preliminary data.</text>
</comment>
<reference evidence="2 3" key="1">
    <citation type="journal article" date="2014" name="PLoS Genet.">
        <title>Phylogenetically driven sequencing of extremely halophilic archaea reveals strategies for static and dynamic osmo-response.</title>
        <authorList>
            <person name="Becker E.A."/>
            <person name="Seitzer P.M."/>
            <person name="Tritt A."/>
            <person name="Larsen D."/>
            <person name="Krusor M."/>
            <person name="Yao A.I."/>
            <person name="Wu D."/>
            <person name="Madern D."/>
            <person name="Eisen J.A."/>
            <person name="Darling A.E."/>
            <person name="Facciotti M.T."/>
        </authorList>
    </citation>
    <scope>NUCLEOTIDE SEQUENCE [LARGE SCALE GENOMIC DNA]</scope>
    <source>
        <strain evidence="2 3">JCM 13891</strain>
    </source>
</reference>
<dbReference type="AlphaFoldDB" id="M0CBU2"/>
<dbReference type="InterPro" id="IPR056109">
    <property type="entry name" value="DUF7692"/>
</dbReference>
<dbReference type="Pfam" id="PF24743">
    <property type="entry name" value="DUF7692"/>
    <property type="match status" value="1"/>
</dbReference>
<organism evidence="2 3">
    <name type="scientific">Haloterrigena salina JCM 13891</name>
    <dbReference type="NCBI Taxonomy" id="1227488"/>
    <lineage>
        <taxon>Archaea</taxon>
        <taxon>Methanobacteriati</taxon>
        <taxon>Methanobacteriota</taxon>
        <taxon>Stenosarchaea group</taxon>
        <taxon>Halobacteria</taxon>
        <taxon>Halobacteriales</taxon>
        <taxon>Natrialbaceae</taxon>
        <taxon>Haloterrigena</taxon>
    </lineage>
</organism>
<feature type="domain" description="DUF7692" evidence="1">
    <location>
        <begin position="14"/>
        <end position="68"/>
    </location>
</feature>
<gene>
    <name evidence="2" type="ORF">C477_08523</name>
</gene>
<dbReference type="eggNOG" id="arCOG08180">
    <property type="taxonomic scope" value="Archaea"/>
</dbReference>
<keyword evidence="3" id="KW-1185">Reference proteome</keyword>
<sequence>MFTAMSHNETPGSVRIRTDDGNEWQFDAIQKAAQFYDCNRSNAIAFACEDVGTLVSAAQAVLEREDLTREQRREIAETLSTRAVQFEVDTSVAVTTKGQM</sequence>
<dbReference type="EMBL" id="AOIS01000030">
    <property type="protein sequence ID" value="ELZ19369.1"/>
    <property type="molecule type" value="Genomic_DNA"/>
</dbReference>
<name>M0CBU2_9EURY</name>
<proteinExistence type="predicted"/>
<accession>M0CBU2</accession>
<dbReference type="Proteomes" id="UP000011657">
    <property type="component" value="Unassembled WGS sequence"/>
</dbReference>
<dbReference type="PATRIC" id="fig|1227488.3.peg.1682"/>
<evidence type="ECO:0000313" key="2">
    <source>
        <dbReference type="EMBL" id="ELZ19369.1"/>
    </source>
</evidence>
<evidence type="ECO:0000259" key="1">
    <source>
        <dbReference type="Pfam" id="PF24743"/>
    </source>
</evidence>
<protein>
    <recommendedName>
        <fullName evidence="1">DUF7692 domain-containing protein</fullName>
    </recommendedName>
</protein>